<dbReference type="RefSeq" id="WP_138456739.1">
    <property type="nucleotide sequence ID" value="NZ_VBUU01000014.1"/>
</dbReference>
<reference evidence="2 3" key="1">
    <citation type="submission" date="2019-05" db="EMBL/GenBank/DDBJ databases">
        <title>Genomes sequences of two Nocardia cyriacigeorgica environmental isolates, type strains Nocardia asteroides ATCC 19247 and Nocardia cyriacigeorgica DSM 44484.</title>
        <authorList>
            <person name="Vautrin F."/>
            <person name="Bergeron E."/>
            <person name="Dubost A."/>
            <person name="Abrouk D."/>
            <person name="Rodriguez Nava V."/>
            <person name="Pujic P."/>
        </authorList>
    </citation>
    <scope>NUCLEOTIDE SEQUENCE [LARGE SCALE GENOMIC DNA]</scope>
    <source>
        <strain evidence="2 3">EML 1456</strain>
    </source>
</reference>
<evidence type="ECO:0000313" key="2">
    <source>
        <dbReference type="EMBL" id="TLG09461.1"/>
    </source>
</evidence>
<organism evidence="2 3">
    <name type="scientific">Nocardia cyriacigeorgica</name>
    <dbReference type="NCBI Taxonomy" id="135487"/>
    <lineage>
        <taxon>Bacteria</taxon>
        <taxon>Bacillati</taxon>
        <taxon>Actinomycetota</taxon>
        <taxon>Actinomycetes</taxon>
        <taxon>Mycobacteriales</taxon>
        <taxon>Nocardiaceae</taxon>
        <taxon>Nocardia</taxon>
    </lineage>
</organism>
<dbReference type="SUPFAM" id="SSF47413">
    <property type="entry name" value="lambda repressor-like DNA-binding domains"/>
    <property type="match status" value="1"/>
</dbReference>
<dbReference type="Pfam" id="PF01381">
    <property type="entry name" value="HTH_3"/>
    <property type="match status" value="1"/>
</dbReference>
<dbReference type="OrthoDB" id="4566991at2"/>
<dbReference type="InterPro" id="IPR010982">
    <property type="entry name" value="Lambda_DNA-bd_dom_sf"/>
</dbReference>
<dbReference type="EMBL" id="VBUU01000014">
    <property type="protein sequence ID" value="TLG09461.1"/>
    <property type="molecule type" value="Genomic_DNA"/>
</dbReference>
<proteinExistence type="predicted"/>
<dbReference type="AlphaFoldDB" id="A0A5R8PDR4"/>
<dbReference type="Gene3D" id="1.10.260.40">
    <property type="entry name" value="lambda repressor-like DNA-binding domains"/>
    <property type="match status" value="1"/>
</dbReference>
<dbReference type="PANTHER" id="PTHR35010">
    <property type="entry name" value="BLL4672 PROTEIN-RELATED"/>
    <property type="match status" value="1"/>
</dbReference>
<dbReference type="PROSITE" id="PS50943">
    <property type="entry name" value="HTH_CROC1"/>
    <property type="match status" value="1"/>
</dbReference>
<evidence type="ECO:0000259" key="1">
    <source>
        <dbReference type="PROSITE" id="PS50943"/>
    </source>
</evidence>
<name>A0A5R8PDR4_9NOCA</name>
<dbReference type="CDD" id="cd00093">
    <property type="entry name" value="HTH_XRE"/>
    <property type="match status" value="1"/>
</dbReference>
<evidence type="ECO:0000313" key="3">
    <source>
        <dbReference type="Proteomes" id="UP000308349"/>
    </source>
</evidence>
<protein>
    <submittedName>
        <fullName evidence="2">Helix-turn-helix transcriptional regulator</fullName>
    </submittedName>
</protein>
<gene>
    <name evidence="2" type="ORF">FEK35_15155</name>
</gene>
<dbReference type="PANTHER" id="PTHR35010:SF3">
    <property type="entry name" value="BLL4873 PROTEIN"/>
    <property type="match status" value="1"/>
</dbReference>
<dbReference type="GO" id="GO:0003677">
    <property type="term" value="F:DNA binding"/>
    <property type="evidence" value="ECO:0007669"/>
    <property type="project" value="InterPro"/>
</dbReference>
<feature type="domain" description="HTH cro/C1-type" evidence="1">
    <location>
        <begin position="16"/>
        <end position="71"/>
    </location>
</feature>
<dbReference type="InterPro" id="IPR001387">
    <property type="entry name" value="Cro/C1-type_HTH"/>
</dbReference>
<sequence length="139" mass="15294">MSISAIKNDNTLGQIVRARREELRMNRAMVAERSGLSPSTITRLEQGSYTKPTPDTLRAIATALDLTADELFIVTGWLTALPMPSKAFVRVICQGVGVNTVREIDSALREISRRRGNSLAYTVHTTDREPPPDVTDLIG</sequence>
<accession>A0A5R8PDR4</accession>
<dbReference type="SMART" id="SM00530">
    <property type="entry name" value="HTH_XRE"/>
    <property type="match status" value="1"/>
</dbReference>
<dbReference type="Proteomes" id="UP000308349">
    <property type="component" value="Unassembled WGS sequence"/>
</dbReference>
<comment type="caution">
    <text evidence="2">The sequence shown here is derived from an EMBL/GenBank/DDBJ whole genome shotgun (WGS) entry which is preliminary data.</text>
</comment>